<evidence type="ECO:0000313" key="1">
    <source>
        <dbReference type="EMBL" id="VUS88890.1"/>
    </source>
</evidence>
<name>A0A564M5A4_9ENTR</name>
<evidence type="ECO:0000313" key="2">
    <source>
        <dbReference type="Proteomes" id="UP000317374"/>
    </source>
</evidence>
<dbReference type="Proteomes" id="UP000317374">
    <property type="component" value="Unassembled WGS sequence"/>
</dbReference>
<reference evidence="1 2" key="1">
    <citation type="submission" date="2019-07" db="EMBL/GenBank/DDBJ databases">
        <authorList>
            <person name="Brisse S."/>
            <person name="Rodrigues C."/>
            <person name="Thorpe H."/>
        </authorList>
    </citation>
    <scope>NUCLEOTIDE SEQUENCE [LARGE SCALE GENOMIC DNA]</scope>
    <source>
        <strain evidence="1">SB6422</strain>
    </source>
</reference>
<organism evidence="1 2">
    <name type="scientific">Klebsiella huaxiensis</name>
    <dbReference type="NCBI Taxonomy" id="2153354"/>
    <lineage>
        <taxon>Bacteria</taxon>
        <taxon>Pseudomonadati</taxon>
        <taxon>Pseudomonadota</taxon>
        <taxon>Gammaproteobacteria</taxon>
        <taxon>Enterobacterales</taxon>
        <taxon>Enterobacteriaceae</taxon>
        <taxon>Klebsiella/Raoultella group</taxon>
        <taxon>Klebsiella</taxon>
    </lineage>
</organism>
<dbReference type="OrthoDB" id="6638239at2"/>
<proteinExistence type="predicted"/>
<dbReference type="RefSeq" id="WP_142514124.1">
    <property type="nucleotide sequence ID" value="NZ_CABGGW010000045.1"/>
</dbReference>
<sequence>MAYATTNPPALLQDRIGGGGAAWSYSSSDLIAAVTAANYITNGKALGMKAGDAVVVYNTTLPMSYSAFVSAVTASGATLKLATATASA</sequence>
<accession>A0A564M5A4</accession>
<dbReference type="EMBL" id="CABGGW010000045">
    <property type="protein sequence ID" value="VUS88890.1"/>
    <property type="molecule type" value="Genomic_DNA"/>
</dbReference>
<gene>
    <name evidence="1" type="ORF">SB6422_02771</name>
</gene>
<dbReference type="AlphaFoldDB" id="A0A564M5A4"/>
<protein>
    <submittedName>
        <fullName evidence="1">Uncharacterized protein</fullName>
    </submittedName>
</protein>